<keyword evidence="5" id="KW-1185">Reference proteome</keyword>
<protein>
    <recommendedName>
        <fullName evidence="2">Succinate dehydrogenase assembly factor 4, mitochondrial</fullName>
    </recommendedName>
</protein>
<evidence type="ECO:0000256" key="1">
    <source>
        <dbReference type="ARBA" id="ARBA00005701"/>
    </source>
</evidence>
<feature type="compositionally biased region" description="Basic and acidic residues" evidence="3">
    <location>
        <begin position="120"/>
        <end position="133"/>
    </location>
</feature>
<evidence type="ECO:0000256" key="2">
    <source>
        <dbReference type="ARBA" id="ARBA00022170"/>
    </source>
</evidence>
<dbReference type="InterPro" id="IPR012875">
    <property type="entry name" value="SDHF4"/>
</dbReference>
<dbReference type="PANTHER" id="PTHR28524:SF3">
    <property type="entry name" value="SUCCINATE DEHYDROGENASE ASSEMBLY FACTOR 4, MITOCHONDRIAL"/>
    <property type="match status" value="1"/>
</dbReference>
<dbReference type="PANTHER" id="PTHR28524">
    <property type="entry name" value="SUCCINATE DEHYDROGENASE ASSEMBLY FACTOR 4, MITOCHONDRIAL"/>
    <property type="match status" value="1"/>
</dbReference>
<accession>A0A151Z9F8</accession>
<dbReference type="EMBL" id="LODT01000037">
    <property type="protein sequence ID" value="KYQ90577.1"/>
    <property type="molecule type" value="Genomic_DNA"/>
</dbReference>
<sequence length="133" mass="15511">MTIMIGFTKKIFYSQNKLFFGLINYPSNSRILKINNFTRYFSTTSSQNTEKLQQQKSRTTIEHDEDLNEAQLQHKKNKEALDIDTVLMELDQEEIDNYGKPYVNEKTGEIGGPTGPEPTRYSDWERNGRCSDF</sequence>
<comment type="similarity">
    <text evidence="1">Belongs to the SDHAF4 family.</text>
</comment>
<feature type="region of interest" description="Disordered" evidence="3">
    <location>
        <begin position="98"/>
        <end position="133"/>
    </location>
</feature>
<evidence type="ECO:0000256" key="3">
    <source>
        <dbReference type="SAM" id="MobiDB-lite"/>
    </source>
</evidence>
<proteinExistence type="inferred from homology"/>
<evidence type="ECO:0000313" key="5">
    <source>
        <dbReference type="Proteomes" id="UP000076078"/>
    </source>
</evidence>
<name>A0A151Z9F8_TIELA</name>
<evidence type="ECO:0000313" key="4">
    <source>
        <dbReference type="EMBL" id="KYQ90577.1"/>
    </source>
</evidence>
<dbReference type="GO" id="GO:0034553">
    <property type="term" value="P:mitochondrial respiratory chain complex II assembly"/>
    <property type="evidence" value="ECO:0007669"/>
    <property type="project" value="TreeGrafter"/>
</dbReference>
<dbReference type="GO" id="GO:0005739">
    <property type="term" value="C:mitochondrion"/>
    <property type="evidence" value="ECO:0007669"/>
    <property type="project" value="TreeGrafter"/>
</dbReference>
<dbReference type="AlphaFoldDB" id="A0A151Z9F8"/>
<gene>
    <name evidence="4" type="ORF">DLAC_09207</name>
</gene>
<reference evidence="4 5" key="1">
    <citation type="submission" date="2015-12" db="EMBL/GenBank/DDBJ databases">
        <title>Dictyostelia acquired genes for synthesis and detection of signals that induce cell-type specialization by lateral gene transfer from prokaryotes.</title>
        <authorList>
            <person name="Gloeckner G."/>
            <person name="Schaap P."/>
        </authorList>
    </citation>
    <scope>NUCLEOTIDE SEQUENCE [LARGE SCALE GENOMIC DNA]</scope>
    <source>
        <strain evidence="4 5">TK</strain>
    </source>
</reference>
<dbReference type="STRING" id="361077.A0A151Z9F8"/>
<dbReference type="InParanoid" id="A0A151Z9F8"/>
<dbReference type="Proteomes" id="UP000076078">
    <property type="component" value="Unassembled WGS sequence"/>
</dbReference>
<organism evidence="4 5">
    <name type="scientific">Tieghemostelium lacteum</name>
    <name type="common">Slime mold</name>
    <name type="synonym">Dictyostelium lacteum</name>
    <dbReference type="NCBI Taxonomy" id="361077"/>
    <lineage>
        <taxon>Eukaryota</taxon>
        <taxon>Amoebozoa</taxon>
        <taxon>Evosea</taxon>
        <taxon>Eumycetozoa</taxon>
        <taxon>Dictyostelia</taxon>
        <taxon>Dictyosteliales</taxon>
        <taxon>Raperosteliaceae</taxon>
        <taxon>Tieghemostelium</taxon>
    </lineage>
</organism>
<dbReference type="FunCoup" id="A0A151Z9F8">
    <property type="interactions" value="32"/>
</dbReference>
<dbReference type="Pfam" id="PF07896">
    <property type="entry name" value="DUF1674"/>
    <property type="match status" value="1"/>
</dbReference>
<comment type="caution">
    <text evidence="4">The sequence shown here is derived from an EMBL/GenBank/DDBJ whole genome shotgun (WGS) entry which is preliminary data.</text>
</comment>